<dbReference type="GO" id="GO:0043001">
    <property type="term" value="P:Golgi to plasma membrane protein transport"/>
    <property type="evidence" value="ECO:0007669"/>
    <property type="project" value="TreeGrafter"/>
</dbReference>
<dbReference type="InterPro" id="IPR003593">
    <property type="entry name" value="AAA+_ATPase"/>
</dbReference>
<dbReference type="Gene3D" id="2.40.40.20">
    <property type="match status" value="1"/>
</dbReference>
<keyword evidence="3 6" id="KW-0547">Nucleotide-binding</keyword>
<dbReference type="InterPro" id="IPR027417">
    <property type="entry name" value="P-loop_NTPase"/>
</dbReference>
<accession>A0A7S1TDX2</accession>
<dbReference type="GO" id="GO:0005795">
    <property type="term" value="C:Golgi stack"/>
    <property type="evidence" value="ECO:0007669"/>
    <property type="project" value="TreeGrafter"/>
</dbReference>
<dbReference type="SUPFAM" id="SSF50692">
    <property type="entry name" value="ADC-like"/>
    <property type="match status" value="1"/>
</dbReference>
<evidence type="ECO:0000256" key="1">
    <source>
        <dbReference type="ARBA" id="ARBA00006914"/>
    </source>
</evidence>
<keyword evidence="6" id="KW-0479">Metal-binding</keyword>
<dbReference type="InterPro" id="IPR003959">
    <property type="entry name" value="ATPase_AAA_core"/>
</dbReference>
<sequence length="763" mass="83112">MSSWFGSGVGAGGKGLKLRATGCPSNSLALTNRVFLSMEAMAELGLRSNPGLVELNGSFVYVVVDDPAVPRGSIGLNSMQRKELRIPLDSELQVEVMDPSSGVRRGRGATALEGAVGVTLEVDFVTRRGHVMDIEAKELEGEVQRRMDGAVPSVGQGFLLDFFGTTLVLKVSSILTERGDASRARFNAQVTKSYFVKAAGCTITIKGADRSRPKEIFKSDFNFEKMGIGGLDREFAQIFRRAFASRVFPPEVIAKLGINHVRGMLLYGPPGTGKTLIARQIGKLLNAKEPKVVNGPEVLNKYVGQSEENVRKLFEEAEKEYGERGEDSDLHIIIFDEIDAICKQRGTRNDGTGVGDTVVNQLLSKIDGVNSLNNILVIGMTNRKDLIDEALLRPGRLEVHVEISLPDEAGRVQILRIHTSKMRSNNMLAVDFDENYLAGRTQNYSGAELEGVCRSAAAFALNRHVNPNDLSKKLDPSGMTVCLDDFKEALKEVPPAFGIGKDDFRRCLLGGFITHGQRMKNLLVSGQAFREEVRNSNRNPLLSVLIEGPPGTGKTALAARLAVESGFPFVRFVSPEHFVGYSEVSKVQALAKIFDDAYKSSLSVIVLDSIERMIDYAPIGPRFSNMVLQSLLILMKQIPPMDRRLLILATTSSADVIDALDIRPSFNAVLSTPVLNRDEISTVLDGNGDHCVLGTSEAGETCMLPSPVAPIHFKSTSDREGAIEALYAHSLGIKKLLMILEMAKSDDNTLSSQRLSSVLLDST</sequence>
<dbReference type="InterPro" id="IPR003338">
    <property type="entry name" value="CDC4_N-term_subdom"/>
</dbReference>
<dbReference type="Pfam" id="PF00004">
    <property type="entry name" value="AAA"/>
    <property type="match status" value="2"/>
</dbReference>
<dbReference type="PANTHER" id="PTHR23078:SF3">
    <property type="entry name" value="VESICLE-FUSING ATPASE"/>
    <property type="match status" value="1"/>
</dbReference>
<name>A0A7S1TDX2_9RHOD</name>
<feature type="domain" description="AAA+ ATPase" evidence="7">
    <location>
        <begin position="540"/>
        <end position="676"/>
    </location>
</feature>
<protein>
    <recommendedName>
        <fullName evidence="6">Vesicle-fusing ATPase</fullName>
        <ecNumber evidence="6">3.6.4.6</ecNumber>
    </recommendedName>
</protein>
<dbReference type="PROSITE" id="PS00674">
    <property type="entry name" value="AAA"/>
    <property type="match status" value="1"/>
</dbReference>
<dbReference type="SMART" id="SM01073">
    <property type="entry name" value="CDC48_N"/>
    <property type="match status" value="1"/>
</dbReference>
<keyword evidence="5 6" id="KW-0653">Protein transport</keyword>
<evidence type="ECO:0000256" key="5">
    <source>
        <dbReference type="ARBA" id="ARBA00022927"/>
    </source>
</evidence>
<dbReference type="GO" id="GO:0005524">
    <property type="term" value="F:ATP binding"/>
    <property type="evidence" value="ECO:0007669"/>
    <property type="project" value="UniProtKB-UniRule"/>
</dbReference>
<keyword evidence="6" id="KW-0931">ER-Golgi transport</keyword>
<dbReference type="InterPro" id="IPR041569">
    <property type="entry name" value="AAA_lid_3"/>
</dbReference>
<dbReference type="SMART" id="SM00382">
    <property type="entry name" value="AAA"/>
    <property type="match status" value="2"/>
</dbReference>
<evidence type="ECO:0000256" key="6">
    <source>
        <dbReference type="RuleBase" id="RU367045"/>
    </source>
</evidence>
<dbReference type="PANTHER" id="PTHR23078">
    <property type="entry name" value="VESICULAR-FUSION PROTEIN NSF"/>
    <property type="match status" value="1"/>
</dbReference>
<comment type="similarity">
    <text evidence="1 6">Belongs to the AAA ATPase family.</text>
</comment>
<dbReference type="InterPro" id="IPR003960">
    <property type="entry name" value="ATPase_AAA_CS"/>
</dbReference>
<gene>
    <name evidence="9" type="ORF">CCAE0312_LOCUS3544</name>
</gene>
<keyword evidence="6" id="KW-0963">Cytoplasm</keyword>
<comment type="subcellular location">
    <subcellularLocation>
        <location evidence="6">Cytoplasm</location>
    </subcellularLocation>
</comment>
<keyword evidence="4 6" id="KW-0067">ATP-binding</keyword>
<comment type="cofactor">
    <cofactor evidence="6">
        <name>Mg(2+)</name>
        <dbReference type="ChEBI" id="CHEBI:18420"/>
    </cofactor>
    <text evidence="6">Binds 1 Mg(2+) ion per subunit.</text>
</comment>
<evidence type="ECO:0000256" key="3">
    <source>
        <dbReference type="ARBA" id="ARBA00022741"/>
    </source>
</evidence>
<dbReference type="GO" id="GO:0006891">
    <property type="term" value="P:intra-Golgi vesicle-mediated transport"/>
    <property type="evidence" value="ECO:0007669"/>
    <property type="project" value="TreeGrafter"/>
</dbReference>
<evidence type="ECO:0000256" key="4">
    <source>
        <dbReference type="ARBA" id="ARBA00022840"/>
    </source>
</evidence>
<dbReference type="GO" id="GO:0046872">
    <property type="term" value="F:metal ion binding"/>
    <property type="evidence" value="ECO:0007669"/>
    <property type="project" value="UniProtKB-UniRule"/>
</dbReference>
<dbReference type="InterPro" id="IPR039812">
    <property type="entry name" value="Vesicle-fus_ATPase"/>
</dbReference>
<dbReference type="Gene3D" id="3.40.50.300">
    <property type="entry name" value="P-loop containing nucleotide triphosphate hydrolases"/>
    <property type="match status" value="2"/>
</dbReference>
<dbReference type="EMBL" id="HBGH01006733">
    <property type="protein sequence ID" value="CAD9231467.1"/>
    <property type="molecule type" value="Transcribed_RNA"/>
</dbReference>
<dbReference type="Gene3D" id="1.10.8.60">
    <property type="match status" value="1"/>
</dbReference>
<dbReference type="InterPro" id="IPR009010">
    <property type="entry name" value="Asp_de-COase-like_dom_sf"/>
</dbReference>
<dbReference type="AlphaFoldDB" id="A0A7S1TDX2"/>
<dbReference type="FunFam" id="3.40.50.300:FF:000166">
    <property type="entry name" value="vesicle-fusing ATPase isoform X1"/>
    <property type="match status" value="1"/>
</dbReference>
<dbReference type="FunFam" id="1.10.8.60:FF:000115">
    <property type="entry name" value="N-ethylmaleimide-sensitive fusion protein, putative"/>
    <property type="match status" value="1"/>
</dbReference>
<evidence type="ECO:0000256" key="2">
    <source>
        <dbReference type="ARBA" id="ARBA00022448"/>
    </source>
</evidence>
<comment type="catalytic activity">
    <reaction evidence="6">
        <text>ATP + H2O = ADP + phosphate + H(+)</text>
        <dbReference type="Rhea" id="RHEA:13065"/>
        <dbReference type="ChEBI" id="CHEBI:15377"/>
        <dbReference type="ChEBI" id="CHEBI:15378"/>
        <dbReference type="ChEBI" id="CHEBI:30616"/>
        <dbReference type="ChEBI" id="CHEBI:43474"/>
        <dbReference type="ChEBI" id="CHEBI:456216"/>
        <dbReference type="EC" id="3.6.4.6"/>
    </reaction>
</comment>
<comment type="function">
    <text evidence="6">Required for vesicle-mediated transport. Catalyzes the fusion of transport vesicles within the Golgi cisternae. Is also required for transport from the endoplasmic reticulum to the Golgi stack. Seems to function as a fusion protein required for the delivery of cargo proteins to all compartments of the Golgi stack independent of vesicle origin.</text>
</comment>
<evidence type="ECO:0000313" key="9">
    <source>
        <dbReference type="EMBL" id="CAD9231467.1"/>
    </source>
</evidence>
<evidence type="ECO:0000259" key="8">
    <source>
        <dbReference type="SMART" id="SM01073"/>
    </source>
</evidence>
<keyword evidence="6" id="KW-0460">Magnesium</keyword>
<feature type="domain" description="CDC48 N-terminal subdomain" evidence="8">
    <location>
        <begin position="17"/>
        <end position="100"/>
    </location>
</feature>
<keyword evidence="2 6" id="KW-0813">Transport</keyword>
<dbReference type="Pfam" id="PF17862">
    <property type="entry name" value="AAA_lid_3"/>
    <property type="match status" value="1"/>
</dbReference>
<dbReference type="EC" id="3.6.4.6" evidence="6"/>
<feature type="domain" description="AAA+ ATPase" evidence="7">
    <location>
        <begin position="260"/>
        <end position="407"/>
    </location>
</feature>
<dbReference type="GO" id="GO:0016887">
    <property type="term" value="F:ATP hydrolysis activity"/>
    <property type="evidence" value="ECO:0007669"/>
    <property type="project" value="InterPro"/>
</dbReference>
<dbReference type="FunFam" id="3.40.50.300:FF:000187">
    <property type="entry name" value="Vesicular-fusion ATPase SEC18"/>
    <property type="match status" value="1"/>
</dbReference>
<dbReference type="CDD" id="cd19504">
    <property type="entry name" value="RecA-like_NSF-SEC18_r1-like"/>
    <property type="match status" value="1"/>
</dbReference>
<evidence type="ECO:0000259" key="7">
    <source>
        <dbReference type="SMART" id="SM00382"/>
    </source>
</evidence>
<dbReference type="GO" id="GO:0035494">
    <property type="term" value="P:SNARE complex disassembly"/>
    <property type="evidence" value="ECO:0007669"/>
    <property type="project" value="InterPro"/>
</dbReference>
<dbReference type="SUPFAM" id="SSF52540">
    <property type="entry name" value="P-loop containing nucleoside triphosphate hydrolases"/>
    <property type="match status" value="2"/>
</dbReference>
<organism evidence="9">
    <name type="scientific">Compsopogon caeruleus</name>
    <dbReference type="NCBI Taxonomy" id="31354"/>
    <lineage>
        <taxon>Eukaryota</taxon>
        <taxon>Rhodophyta</taxon>
        <taxon>Compsopogonophyceae</taxon>
        <taxon>Compsopogonales</taxon>
        <taxon>Compsopogonaceae</taxon>
        <taxon>Compsopogon</taxon>
    </lineage>
</organism>
<proteinExistence type="inferred from homology"/>
<keyword evidence="6" id="KW-0378">Hydrolase</keyword>
<reference evidence="9" key="1">
    <citation type="submission" date="2021-01" db="EMBL/GenBank/DDBJ databases">
        <authorList>
            <person name="Corre E."/>
            <person name="Pelletier E."/>
            <person name="Niang G."/>
            <person name="Scheremetjew M."/>
            <person name="Finn R."/>
            <person name="Kale V."/>
            <person name="Holt S."/>
            <person name="Cochrane G."/>
            <person name="Meng A."/>
            <person name="Brown T."/>
            <person name="Cohen L."/>
        </authorList>
    </citation>
    <scope>NUCLEOTIDE SEQUENCE</scope>
    <source>
        <strain evidence="9">SAG 36.94</strain>
    </source>
</reference>